<dbReference type="GeneTree" id="ENSGT00950000182893"/>
<dbReference type="GO" id="GO:0003677">
    <property type="term" value="F:DNA binding"/>
    <property type="evidence" value="ECO:0007669"/>
    <property type="project" value="UniProtKB-UniRule"/>
</dbReference>
<dbReference type="SMART" id="SM00389">
    <property type="entry name" value="HOX"/>
    <property type="match status" value="4"/>
</dbReference>
<sequence length="617" mass="68798">MSSRRKSTTPCMVVPSDVVEQEQEEVEEKTEKTKEEDAGEEEEEGKLLCMDDISHFHPSLSLFQVLSAFQAQQNTAAAQPQLLIPLSSIPSYSAAMDTNPLLGTTYKKFPYPSMAEISSLAAQTQFTEEQIKVWFSAQRLKHGVSWTPEEVEEARRKQFNGTVHTVPQTITVIPAHQLSAAANGLQSILQTCQIVGQPGLVFTQVGGNLPVTSPITLTVAGLPSQSQSSSRVSCQPTLTNSELKRATTIQPPSLSPQVWKALTAHMRPKKSKEQLAELKASYLKNHFVTDAEIARLMKLTNLTKGEIKKWFSDTRYNQRNSKNSHTRPKTWNPFPDFTLQKFKEKTPEQLVVLEESFEKNTTPSDEELSRLRTETKLTRREIDAWFTERRKMPSVSTSSPDSSEGGKIETDGAKAGEGGGTGATASSSPPSKKTPEQLHILKSAFVRTQWPTPEEYDQLAEESGLARSYIVSWFGDSRYSWKNGNLKWFFQYQSGNIEGPNSGGGSKLGSGSRKRRGPTPSKKFKTGKEILKEYYLKHHFLNEQDLDELVTKTNMSYEQVSLLLGPPFLLGEESKIIIITIITAELNNISSLKSLPILAHPAKWTDAMVRHLSIHPS</sequence>
<keyword evidence="15" id="KW-0804">Transcription</keyword>
<evidence type="ECO:0000256" key="9">
    <source>
        <dbReference type="ARBA" id="ARBA00022782"/>
    </source>
</evidence>
<reference evidence="22" key="2">
    <citation type="submission" date="2025-09" db="UniProtKB">
        <authorList>
            <consortium name="Ensembl"/>
        </authorList>
    </citation>
    <scope>IDENTIFICATION</scope>
</reference>
<evidence type="ECO:0000256" key="14">
    <source>
        <dbReference type="ARBA" id="ARBA00023155"/>
    </source>
</evidence>
<dbReference type="GO" id="GO:0005634">
    <property type="term" value="C:nucleus"/>
    <property type="evidence" value="ECO:0007669"/>
    <property type="project" value="UniProtKB-SubCell"/>
</dbReference>
<dbReference type="PROSITE" id="PS50071">
    <property type="entry name" value="HOMEOBOX_2"/>
    <property type="match status" value="4"/>
</dbReference>
<organism evidence="22 23">
    <name type="scientific">Neolamprologus brichardi</name>
    <name type="common">Fairy cichlid</name>
    <name type="synonym">Lamprologus brichardi</name>
    <dbReference type="NCBI Taxonomy" id="32507"/>
    <lineage>
        <taxon>Eukaryota</taxon>
        <taxon>Metazoa</taxon>
        <taxon>Chordata</taxon>
        <taxon>Craniata</taxon>
        <taxon>Vertebrata</taxon>
        <taxon>Euteleostomi</taxon>
        <taxon>Actinopterygii</taxon>
        <taxon>Neopterygii</taxon>
        <taxon>Teleostei</taxon>
        <taxon>Neoteleostei</taxon>
        <taxon>Acanthomorphata</taxon>
        <taxon>Ovalentaria</taxon>
        <taxon>Cichlomorphae</taxon>
        <taxon>Cichliformes</taxon>
        <taxon>Cichlidae</taxon>
        <taxon>African cichlids</taxon>
        <taxon>Pseudocrenilabrinae</taxon>
        <taxon>Lamprologini</taxon>
        <taxon>Neolamprologus</taxon>
    </lineage>
</organism>
<comment type="subcellular location">
    <subcellularLocation>
        <location evidence="1 18 19">Nucleus</location>
    </subcellularLocation>
</comment>
<keyword evidence="11" id="KW-0832">Ubl conjugation</keyword>
<feature type="domain" description="Homeobox" evidence="21">
    <location>
        <begin position="261"/>
        <end position="321"/>
    </location>
</feature>
<feature type="region of interest" description="Disordered" evidence="20">
    <location>
        <begin position="1"/>
        <end position="43"/>
    </location>
</feature>
<keyword evidence="5" id="KW-0597">Phosphoprotein</keyword>
<evidence type="ECO:0000256" key="4">
    <source>
        <dbReference type="ARBA" id="ARBA00022499"/>
    </source>
</evidence>
<evidence type="ECO:0000256" key="16">
    <source>
        <dbReference type="ARBA" id="ARBA00023242"/>
    </source>
</evidence>
<keyword evidence="12" id="KW-0805">Transcription regulation</keyword>
<comment type="similarity">
    <text evidence="2">Belongs to the ZHX family.</text>
</comment>
<feature type="compositionally biased region" description="Basic residues" evidence="20">
    <location>
        <begin position="512"/>
        <end position="522"/>
    </location>
</feature>
<keyword evidence="23" id="KW-1185">Reference proteome</keyword>
<dbReference type="SUPFAM" id="SSF46689">
    <property type="entry name" value="Homeodomain-like"/>
    <property type="match status" value="4"/>
</dbReference>
<feature type="region of interest" description="Disordered" evidence="20">
    <location>
        <begin position="388"/>
        <end position="434"/>
    </location>
</feature>
<name>A0A3Q4MJL8_NEOBR</name>
<dbReference type="InterPro" id="IPR001356">
    <property type="entry name" value="HD"/>
</dbReference>
<evidence type="ECO:0000259" key="21">
    <source>
        <dbReference type="PROSITE" id="PS50071"/>
    </source>
</evidence>
<evidence type="ECO:0000256" key="2">
    <source>
        <dbReference type="ARBA" id="ARBA00007440"/>
    </source>
</evidence>
<feature type="region of interest" description="Disordered" evidence="20">
    <location>
        <begin position="500"/>
        <end position="522"/>
    </location>
</feature>
<keyword evidence="16 18" id="KW-0539">Nucleus</keyword>
<dbReference type="FunFam" id="1.10.10.60:FF:000247">
    <property type="entry name" value="Zinc fingers and homeoboxes protein 2"/>
    <property type="match status" value="1"/>
</dbReference>
<keyword evidence="9" id="KW-0221">Differentiation</keyword>
<keyword evidence="3" id="KW-0678">Repressor</keyword>
<dbReference type="Ensembl" id="ENSNBRT00000012576.1">
    <property type="protein sequence ID" value="ENSNBRP00000012224.1"/>
    <property type="gene ID" value="ENSNBRG00000009527.1"/>
</dbReference>
<feature type="compositionally biased region" description="Low complexity" evidence="20">
    <location>
        <begin position="394"/>
        <end position="403"/>
    </location>
</feature>
<evidence type="ECO:0000313" key="22">
    <source>
        <dbReference type="Ensembl" id="ENSNBRP00000012224.1"/>
    </source>
</evidence>
<evidence type="ECO:0000256" key="1">
    <source>
        <dbReference type="ARBA" id="ARBA00004123"/>
    </source>
</evidence>
<evidence type="ECO:0000256" key="13">
    <source>
        <dbReference type="ARBA" id="ARBA00023125"/>
    </source>
</evidence>
<evidence type="ECO:0000313" key="23">
    <source>
        <dbReference type="Proteomes" id="UP000261580"/>
    </source>
</evidence>
<keyword evidence="14 18" id="KW-0371">Homeobox</keyword>
<feature type="DNA-binding region" description="Homeobox" evidence="18">
    <location>
        <begin position="263"/>
        <end position="322"/>
    </location>
</feature>
<evidence type="ECO:0000256" key="5">
    <source>
        <dbReference type="ARBA" id="ARBA00022553"/>
    </source>
</evidence>
<dbReference type="FunFam" id="1.10.10.60:FF:000062">
    <property type="entry name" value="zinc fingers and homeoboxes protein 3"/>
    <property type="match status" value="1"/>
</dbReference>
<evidence type="ECO:0000256" key="12">
    <source>
        <dbReference type="ARBA" id="ARBA00023015"/>
    </source>
</evidence>
<dbReference type="CDD" id="cd00086">
    <property type="entry name" value="homeodomain"/>
    <property type="match status" value="4"/>
</dbReference>
<accession>A0A3Q4MJL8</accession>
<dbReference type="GO" id="GO:0000981">
    <property type="term" value="F:DNA-binding transcription factor activity, RNA polymerase II-specific"/>
    <property type="evidence" value="ECO:0007669"/>
    <property type="project" value="TreeGrafter"/>
</dbReference>
<keyword evidence="10" id="KW-0862">Zinc</keyword>
<dbReference type="InterPro" id="IPR009057">
    <property type="entry name" value="Homeodomain-like_sf"/>
</dbReference>
<feature type="domain" description="Homeobox" evidence="21">
    <location>
        <begin position="102"/>
        <end position="145"/>
    </location>
</feature>
<dbReference type="GO" id="GO:0008270">
    <property type="term" value="F:zinc ion binding"/>
    <property type="evidence" value="ECO:0007669"/>
    <property type="project" value="UniProtKB-KW"/>
</dbReference>
<feature type="domain" description="Homeobox" evidence="21">
    <location>
        <begin position="346"/>
        <end position="396"/>
    </location>
</feature>
<keyword evidence="6" id="KW-0479">Metal-binding</keyword>
<evidence type="ECO:0000256" key="18">
    <source>
        <dbReference type="PROSITE-ProRule" id="PRU00108"/>
    </source>
</evidence>
<keyword evidence="8" id="KW-0863">Zinc-finger</keyword>
<dbReference type="AlphaFoldDB" id="A0A3Q4MJL8"/>
<keyword evidence="7" id="KW-0677">Repeat</keyword>
<evidence type="ECO:0000256" key="7">
    <source>
        <dbReference type="ARBA" id="ARBA00022737"/>
    </source>
</evidence>
<evidence type="ECO:0000256" key="15">
    <source>
        <dbReference type="ARBA" id="ARBA00023163"/>
    </source>
</evidence>
<feature type="compositionally biased region" description="Basic and acidic residues" evidence="20">
    <location>
        <begin position="404"/>
        <end position="414"/>
    </location>
</feature>
<keyword evidence="13 18" id="KW-0238">DNA-binding</keyword>
<evidence type="ECO:0000256" key="17">
    <source>
        <dbReference type="ARBA" id="ARBA00040117"/>
    </source>
</evidence>
<proteinExistence type="inferred from homology"/>
<feature type="DNA-binding region" description="Homeobox" evidence="18">
    <location>
        <begin position="436"/>
        <end position="485"/>
    </location>
</feature>
<evidence type="ECO:0000256" key="3">
    <source>
        <dbReference type="ARBA" id="ARBA00022491"/>
    </source>
</evidence>
<feature type="DNA-binding region" description="Homeobox" evidence="18">
    <location>
        <begin position="348"/>
        <end position="397"/>
    </location>
</feature>
<dbReference type="Gene3D" id="1.10.10.60">
    <property type="entry name" value="Homeodomain-like"/>
    <property type="match status" value="5"/>
</dbReference>
<evidence type="ECO:0000256" key="8">
    <source>
        <dbReference type="ARBA" id="ARBA00022771"/>
    </source>
</evidence>
<dbReference type="PANTHER" id="PTHR15467">
    <property type="entry name" value="ZINC-FINGERS AND HOMEOBOXES RELATED"/>
    <property type="match status" value="1"/>
</dbReference>
<feature type="compositionally biased region" description="Acidic residues" evidence="20">
    <location>
        <begin position="19"/>
        <end position="28"/>
    </location>
</feature>
<dbReference type="Pfam" id="PF00046">
    <property type="entry name" value="Homeodomain"/>
    <property type="match status" value="4"/>
</dbReference>
<dbReference type="GO" id="GO:0030154">
    <property type="term" value="P:cell differentiation"/>
    <property type="evidence" value="ECO:0007669"/>
    <property type="project" value="UniProtKB-KW"/>
</dbReference>
<feature type="DNA-binding region" description="Homeobox" evidence="18">
    <location>
        <begin position="104"/>
        <end position="146"/>
    </location>
</feature>
<reference evidence="22" key="1">
    <citation type="submission" date="2025-08" db="UniProtKB">
        <authorList>
            <consortium name="Ensembl"/>
        </authorList>
    </citation>
    <scope>IDENTIFICATION</scope>
</reference>
<evidence type="ECO:0000256" key="20">
    <source>
        <dbReference type="SAM" id="MobiDB-lite"/>
    </source>
</evidence>
<dbReference type="Proteomes" id="UP000261580">
    <property type="component" value="Unassembled WGS sequence"/>
</dbReference>
<dbReference type="PANTHER" id="PTHR15467:SF4">
    <property type="entry name" value="ZINC FINGERS AND HOMEOBOXES PROTEIN 1"/>
    <property type="match status" value="1"/>
</dbReference>
<dbReference type="FunFam" id="1.10.10.60:FF:000212">
    <property type="entry name" value="Zinc fingers and homeoboxes protein 3"/>
    <property type="match status" value="1"/>
</dbReference>
<dbReference type="Bgee" id="ENSNBRG00000009527">
    <property type="expression patterns" value="Expressed in testis and 4 other cell types or tissues"/>
</dbReference>
<evidence type="ECO:0000256" key="6">
    <source>
        <dbReference type="ARBA" id="ARBA00022723"/>
    </source>
</evidence>
<evidence type="ECO:0000256" key="11">
    <source>
        <dbReference type="ARBA" id="ARBA00022843"/>
    </source>
</evidence>
<evidence type="ECO:0000256" key="19">
    <source>
        <dbReference type="RuleBase" id="RU000682"/>
    </source>
</evidence>
<evidence type="ECO:0000256" key="10">
    <source>
        <dbReference type="ARBA" id="ARBA00022833"/>
    </source>
</evidence>
<feature type="domain" description="Homeobox" evidence="21">
    <location>
        <begin position="434"/>
        <end position="484"/>
    </location>
</feature>
<keyword evidence="4" id="KW-1017">Isopeptide bond</keyword>
<dbReference type="FunFam" id="1.10.10.60:FF:000235">
    <property type="entry name" value="Zinc fingers and homeoboxes protein 1"/>
    <property type="match status" value="1"/>
</dbReference>
<protein>
    <recommendedName>
        <fullName evidence="17">Zinc fingers and homeoboxes protein 1</fullName>
    </recommendedName>
</protein>